<keyword evidence="7" id="KW-0472">Membrane</keyword>
<dbReference type="GO" id="GO:0017110">
    <property type="term" value="F:nucleoside diphosphate phosphatase activity"/>
    <property type="evidence" value="ECO:0007669"/>
    <property type="project" value="UniProtKB-EC"/>
</dbReference>
<dbReference type="InterPro" id="IPR000407">
    <property type="entry name" value="GDA1_CD39_NTPase"/>
</dbReference>
<evidence type="ECO:0000313" key="8">
    <source>
        <dbReference type="EMBL" id="ERL86577.1"/>
    </source>
</evidence>
<reference evidence="8 9" key="1">
    <citation type="journal article" date="2013" name="Genome Biol.">
        <title>Draft genome of the mountain pine beetle, Dendroctonus ponderosae Hopkins, a major forest pest.</title>
        <authorList>
            <person name="Keeling C.I."/>
            <person name="Yuen M.M."/>
            <person name="Liao N.Y."/>
            <person name="Docking T.R."/>
            <person name="Chan S.K."/>
            <person name="Taylor G.A."/>
            <person name="Palmquist D.L."/>
            <person name="Jackman S.D."/>
            <person name="Nguyen A."/>
            <person name="Li M."/>
            <person name="Henderson H."/>
            <person name="Janes J.K."/>
            <person name="Zhao Y."/>
            <person name="Pandoh P."/>
            <person name="Moore R."/>
            <person name="Sperling F.A."/>
            <person name="Huber D.P."/>
            <person name="Birol I."/>
            <person name="Jones S.J."/>
            <person name="Bohlmann J."/>
        </authorList>
    </citation>
    <scope>NUCLEOTIDE SEQUENCE</scope>
</reference>
<feature type="binding site" evidence="5">
    <location>
        <begin position="237"/>
        <end position="241"/>
    </location>
    <ligand>
        <name>ATP</name>
        <dbReference type="ChEBI" id="CHEBI:30616"/>
    </ligand>
</feature>
<keyword evidence="2" id="KW-0378">Hydrolase</keyword>
<keyword evidence="5" id="KW-0067">ATP-binding</keyword>
<evidence type="ECO:0000256" key="6">
    <source>
        <dbReference type="SAM" id="MobiDB-lite"/>
    </source>
</evidence>
<name>U4U0G5_DENPD</name>
<dbReference type="FunFam" id="3.30.420.40:FF:000052">
    <property type="entry name" value="Ectonucleoside triphosphate diphosphohydrolase 5"/>
    <property type="match status" value="1"/>
</dbReference>
<dbReference type="STRING" id="77166.U4U0G5"/>
<evidence type="ECO:0000313" key="9">
    <source>
        <dbReference type="Proteomes" id="UP000030742"/>
    </source>
</evidence>
<feature type="region of interest" description="Disordered" evidence="6">
    <location>
        <begin position="1"/>
        <end position="32"/>
    </location>
</feature>
<dbReference type="OrthoDB" id="6372431at2759"/>
<dbReference type="PANTHER" id="PTHR11782">
    <property type="entry name" value="ADENOSINE/GUANOSINE DIPHOSPHATASE"/>
    <property type="match status" value="1"/>
</dbReference>
<evidence type="ECO:0000256" key="5">
    <source>
        <dbReference type="PIRSR" id="PIRSR600407-2"/>
    </source>
</evidence>
<evidence type="ECO:0000256" key="3">
    <source>
        <dbReference type="ARBA" id="ARBA00038863"/>
    </source>
</evidence>
<gene>
    <name evidence="8" type="ORF">D910_03984</name>
</gene>
<dbReference type="PANTHER" id="PTHR11782:SF127">
    <property type="entry name" value="NTPASE, ISOFORM F"/>
    <property type="match status" value="1"/>
</dbReference>
<dbReference type="Gene3D" id="3.30.420.150">
    <property type="entry name" value="Exopolyphosphatase. Domain 2"/>
    <property type="match status" value="1"/>
</dbReference>
<keyword evidence="5" id="KW-0547">Nucleotide-binding</keyword>
<evidence type="ECO:0000256" key="2">
    <source>
        <dbReference type="ARBA" id="ARBA00022801"/>
    </source>
</evidence>
<dbReference type="CDD" id="cd24046">
    <property type="entry name" value="ASKHA_NBD_NTPDase5-like"/>
    <property type="match status" value="1"/>
</dbReference>
<accession>U4U0G5</accession>
<dbReference type="Gene3D" id="3.30.420.40">
    <property type="match status" value="1"/>
</dbReference>
<dbReference type="EMBL" id="KB631829">
    <property type="protein sequence ID" value="ERL86577.1"/>
    <property type="molecule type" value="Genomic_DNA"/>
</dbReference>
<keyword evidence="7" id="KW-1133">Transmembrane helix</keyword>
<feature type="active site" description="Proton acceptor" evidence="4">
    <location>
        <position position="207"/>
    </location>
</feature>
<organism evidence="8 9">
    <name type="scientific">Dendroctonus ponderosae</name>
    <name type="common">Mountain pine beetle</name>
    <dbReference type="NCBI Taxonomy" id="77166"/>
    <lineage>
        <taxon>Eukaryota</taxon>
        <taxon>Metazoa</taxon>
        <taxon>Ecdysozoa</taxon>
        <taxon>Arthropoda</taxon>
        <taxon>Hexapoda</taxon>
        <taxon>Insecta</taxon>
        <taxon>Pterygota</taxon>
        <taxon>Neoptera</taxon>
        <taxon>Endopterygota</taxon>
        <taxon>Coleoptera</taxon>
        <taxon>Polyphaga</taxon>
        <taxon>Cucujiformia</taxon>
        <taxon>Curculionidae</taxon>
        <taxon>Scolytinae</taxon>
        <taxon>Dendroctonus</taxon>
    </lineage>
</organism>
<dbReference type="Proteomes" id="UP000030742">
    <property type="component" value="Unassembled WGS sequence"/>
</dbReference>
<evidence type="ECO:0000256" key="4">
    <source>
        <dbReference type="PIRSR" id="PIRSR600407-1"/>
    </source>
</evidence>
<keyword evidence="7" id="KW-0812">Transmembrane</keyword>
<dbReference type="AlphaFoldDB" id="U4U0G5"/>
<comment type="similarity">
    <text evidence="1">Belongs to the GDA1/CD39 NTPase family.</text>
</comment>
<evidence type="ECO:0000256" key="1">
    <source>
        <dbReference type="ARBA" id="ARBA00009283"/>
    </source>
</evidence>
<dbReference type="Pfam" id="PF01150">
    <property type="entry name" value="GDA1_CD39"/>
    <property type="match status" value="1"/>
</dbReference>
<evidence type="ECO:0000256" key="7">
    <source>
        <dbReference type="SAM" id="Phobius"/>
    </source>
</evidence>
<sequence length="476" mass="53259">MANGELRRRKVKEQSEKRPTKSRTRKPRGISPSSVQTSLICLFVSGTILTTFIVLYTDDIPWYIGNRVVDDLAKRFLGYYKPVHAVVIDAGSTGSRVLAYTFHKSYFGDNLVLDKELFEYNKPGLSSFANDPEKGAAKIKDLLELAKKEIPEEYWAKTPLVFKATAGLRILPQEQADNLLNAVRELFKQMPFVTDKDAVEIMEGAHEGIFSWFTVNFLLNRLNSNPANTVAALDLGGGSTQVTFAAVTPASLQEKENIHEAISPTGSIPVFTHSYLGLGLKAARKAVISYGNGDDLNVTCDCVNTVIKNKLFQYHGNDYYVSGPQKDYPISMKIIDDLSEAMEIPVVDFVKCSKMIEQYIQGLSSQRKPPEELPLKAIFAFSYYYDKASQAGLIDFYKGGQVKVEDFKVHAQNKCHEANTDEPFICMDLTFIWLLLEKGFGLSLDTKVYLYKKISGHEITWALGAAYDVLTKTKVI</sequence>
<dbReference type="EC" id="3.6.1.6" evidence="3"/>
<protein>
    <recommendedName>
        <fullName evidence="3">nucleoside diphosphate phosphatase</fullName>
        <ecNumber evidence="3">3.6.1.6</ecNumber>
    </recommendedName>
</protein>
<dbReference type="GO" id="GO:0005524">
    <property type="term" value="F:ATP binding"/>
    <property type="evidence" value="ECO:0007669"/>
    <property type="project" value="UniProtKB-KW"/>
</dbReference>
<proteinExistence type="inferred from homology"/>
<feature type="transmembrane region" description="Helical" evidence="7">
    <location>
        <begin position="35"/>
        <end position="56"/>
    </location>
</feature>